<sequence>MSSTLSRFRIRRPYFNALQIPCGHPGCKRFFKTPAGRTKHRHAAHPNILPSPAIPPGPSGSSPCSQFYEPDEMGEGFEGSGDGESPPSSTSEIETEFYGHGDRLYRNYHTKLNACPCDKQGKFLPQNAPPQPNDSNPDDWTPYDERLQFETAELLFTRCEMSVEQINVLLDLWAASLLKYGDSPPFASARHMYKTIDDTPLGDVKWQKFGVQYTGDVPQVNPPPWMSQTFEVWFRDPRSVIHRILGNADFANEMDLRPFREYSSDEGDRQYKDFMSGDWAWDQADIISKDAGTHGSTFVPVVLGSDKTTVSVATGNNEYYPLYASIGNVRNHVRRAHNDALVLIGFLAIPKTTKEHASDTAFRKFRRQLFHSSLATILGSLKPAMTKPEVVRFGDRHYRRVIYGLGPYIADYEEQALLACIVHGWCARCQANRANLDVDALRRCREHTELLFQESTLSVLWDNYGIVGDLVPFTNDFPRADIHELIAPDLLHQLIKGTFKDHLVDWVGDYLKATHGTRDAERIMDDIDRRIAAVAPFTGLRRFPQGRGFKQWTGDDSKALMKVYIAAIEGHVPPEIVRTFRAFLEFCYLVRRNVISEQALKEVADTIHRFHLYREIFKTTEIVTTFSLPRQHSIKHYPSLIRLFGAPNGLCSSITECKHIRAVKKPYRRSSKYKALGQMLLTNQRLDKLAASRVEFGSRGMLDGTCLSATILAIAQACPVPPPDASEPAIANTKTGEEAEQPALAGTASLLTYYIVAFTERKRARTIPELATELAVPLLPDLIRRFLFGQLYPEDPRDASQIPLAGCPRFEGRISTFNSASTRFYAPSDLSGIGGMQTEFIRSAPMWRGEGPRLDCVFVGTNTNDPKDTGMRAYDIARVLSFFSFSYRAVTYPCAVVRWFNKIGDDPDEDTGMWMVRPGFRPNKTPWIDIIHVDTIYRAAHLLPIYGTKFVSLDIKPWHSYDAFRAFYVNKYADHHAFEIAS</sequence>
<dbReference type="HOGENOM" id="CLU_006344_1_0_1"/>
<keyword evidence="4" id="KW-1185">Reference proteome</keyword>
<feature type="compositionally biased region" description="Low complexity" evidence="1">
    <location>
        <begin position="83"/>
        <end position="92"/>
    </location>
</feature>
<organism evidence="3 4">
    <name type="scientific">Hydnomerulius pinastri MD-312</name>
    <dbReference type="NCBI Taxonomy" id="994086"/>
    <lineage>
        <taxon>Eukaryota</taxon>
        <taxon>Fungi</taxon>
        <taxon>Dikarya</taxon>
        <taxon>Basidiomycota</taxon>
        <taxon>Agaricomycotina</taxon>
        <taxon>Agaricomycetes</taxon>
        <taxon>Agaricomycetidae</taxon>
        <taxon>Boletales</taxon>
        <taxon>Boletales incertae sedis</taxon>
        <taxon>Leucogyrophana</taxon>
    </lineage>
</organism>
<evidence type="ECO:0000259" key="2">
    <source>
        <dbReference type="PROSITE" id="PS00028"/>
    </source>
</evidence>
<dbReference type="PROSITE" id="PS00028">
    <property type="entry name" value="ZINC_FINGER_C2H2_1"/>
    <property type="match status" value="1"/>
</dbReference>
<feature type="region of interest" description="Disordered" evidence="1">
    <location>
        <begin position="40"/>
        <end position="94"/>
    </location>
</feature>
<name>A0A0C9W5M9_9AGAM</name>
<dbReference type="OrthoDB" id="3199698at2759"/>
<feature type="region of interest" description="Disordered" evidence="1">
    <location>
        <begin position="121"/>
        <end position="141"/>
    </location>
</feature>
<reference evidence="3 4" key="1">
    <citation type="submission" date="2014-04" db="EMBL/GenBank/DDBJ databases">
        <title>Evolutionary Origins and Diversification of the Mycorrhizal Mutualists.</title>
        <authorList>
            <consortium name="DOE Joint Genome Institute"/>
            <consortium name="Mycorrhizal Genomics Consortium"/>
            <person name="Kohler A."/>
            <person name="Kuo A."/>
            <person name="Nagy L.G."/>
            <person name="Floudas D."/>
            <person name="Copeland A."/>
            <person name="Barry K.W."/>
            <person name="Cichocki N."/>
            <person name="Veneault-Fourrey C."/>
            <person name="LaButti K."/>
            <person name="Lindquist E.A."/>
            <person name="Lipzen A."/>
            <person name="Lundell T."/>
            <person name="Morin E."/>
            <person name="Murat C."/>
            <person name="Riley R."/>
            <person name="Ohm R."/>
            <person name="Sun H."/>
            <person name="Tunlid A."/>
            <person name="Henrissat B."/>
            <person name="Grigoriev I.V."/>
            <person name="Hibbett D.S."/>
            <person name="Martin F."/>
        </authorList>
    </citation>
    <scope>NUCLEOTIDE SEQUENCE [LARGE SCALE GENOMIC DNA]</scope>
    <source>
        <strain evidence="3 4">MD-312</strain>
    </source>
</reference>
<accession>A0A0C9W5M9</accession>
<gene>
    <name evidence="3" type="ORF">HYDPIDRAFT_103588</name>
</gene>
<dbReference type="InterPro" id="IPR041078">
    <property type="entry name" value="Plavaka"/>
</dbReference>
<dbReference type="InterPro" id="IPR013087">
    <property type="entry name" value="Znf_C2H2_type"/>
</dbReference>
<evidence type="ECO:0000313" key="3">
    <source>
        <dbReference type="EMBL" id="KIJ57931.1"/>
    </source>
</evidence>
<dbReference type="Pfam" id="PF18759">
    <property type="entry name" value="Plavaka"/>
    <property type="match status" value="1"/>
</dbReference>
<dbReference type="Proteomes" id="UP000053820">
    <property type="component" value="Unassembled WGS sequence"/>
</dbReference>
<evidence type="ECO:0000256" key="1">
    <source>
        <dbReference type="SAM" id="MobiDB-lite"/>
    </source>
</evidence>
<evidence type="ECO:0000313" key="4">
    <source>
        <dbReference type="Proteomes" id="UP000053820"/>
    </source>
</evidence>
<feature type="domain" description="C2H2-type" evidence="2">
    <location>
        <begin position="22"/>
        <end position="45"/>
    </location>
</feature>
<dbReference type="EMBL" id="KN840047">
    <property type="protein sequence ID" value="KIJ57931.1"/>
    <property type="molecule type" value="Genomic_DNA"/>
</dbReference>
<proteinExistence type="predicted"/>
<dbReference type="AlphaFoldDB" id="A0A0C9W5M9"/>
<protein>
    <recommendedName>
        <fullName evidence="2">C2H2-type domain-containing protein</fullName>
    </recommendedName>
</protein>